<proteinExistence type="predicted"/>
<evidence type="ECO:0000313" key="2">
    <source>
        <dbReference type="Proteomes" id="UP000003613"/>
    </source>
</evidence>
<dbReference type="Proteomes" id="UP000003613">
    <property type="component" value="Unassembled WGS sequence"/>
</dbReference>
<name>I4HEB7_MICAE</name>
<dbReference type="HOGENOM" id="CLU_3170219_0_0_3"/>
<reference evidence="1 2" key="1">
    <citation type="submission" date="2012-04" db="EMBL/GenBank/DDBJ databases">
        <authorList>
            <person name="Genoscope - CEA"/>
        </authorList>
    </citation>
    <scope>NUCLEOTIDE SEQUENCE [LARGE SCALE GENOMIC DNA]</scope>
    <source>
        <strain evidence="1 2">9807</strain>
    </source>
</reference>
<gene>
    <name evidence="1" type="ORF">MICAF_700008</name>
</gene>
<dbReference type="AlphaFoldDB" id="I4HEB7"/>
<sequence>MKVDQTVMQFRLESADDGNLTKFCDDGCQVVFTNLDGLRYPKKSCIF</sequence>
<dbReference type="EMBL" id="CAIM01000668">
    <property type="protein sequence ID" value="CCI20391.1"/>
    <property type="molecule type" value="Genomic_DNA"/>
</dbReference>
<evidence type="ECO:0000313" key="1">
    <source>
        <dbReference type="EMBL" id="CCI20391.1"/>
    </source>
</evidence>
<accession>I4HEB7</accession>
<protein>
    <submittedName>
        <fullName evidence="1">Uncharacterized protein</fullName>
    </submittedName>
</protein>
<comment type="caution">
    <text evidence="1">The sequence shown here is derived from an EMBL/GenBank/DDBJ whole genome shotgun (WGS) entry which is preliminary data.</text>
</comment>
<organism evidence="1 2">
    <name type="scientific">Microcystis aeruginosa PCC 9807</name>
    <dbReference type="NCBI Taxonomy" id="1160283"/>
    <lineage>
        <taxon>Bacteria</taxon>
        <taxon>Bacillati</taxon>
        <taxon>Cyanobacteriota</taxon>
        <taxon>Cyanophyceae</taxon>
        <taxon>Oscillatoriophycideae</taxon>
        <taxon>Chroococcales</taxon>
        <taxon>Microcystaceae</taxon>
        <taxon>Microcystis</taxon>
    </lineage>
</organism>